<accession>A0A5C0UEX1</accession>
<organism evidence="2 3">
    <name type="scientific">Candidatus Cytomitobacter primus</name>
    <dbReference type="NCBI Taxonomy" id="2066024"/>
    <lineage>
        <taxon>Bacteria</taxon>
        <taxon>Pseudomonadati</taxon>
        <taxon>Pseudomonadota</taxon>
        <taxon>Alphaproteobacteria</taxon>
        <taxon>Holosporales</taxon>
        <taxon>Holosporaceae</taxon>
        <taxon>Candidatus Cytomitobacter</taxon>
    </lineage>
</organism>
<protein>
    <submittedName>
        <fullName evidence="2">Uncharacterized protein</fullName>
    </submittedName>
</protein>
<keyword evidence="1" id="KW-1133">Transmembrane helix</keyword>
<dbReference type="KEGG" id="cpri:FZC34_01845"/>
<dbReference type="AlphaFoldDB" id="A0A5C0UEX1"/>
<gene>
    <name evidence="2" type="ORF">FZC34_01845</name>
</gene>
<proteinExistence type="predicted"/>
<evidence type="ECO:0000313" key="3">
    <source>
        <dbReference type="Proteomes" id="UP000325004"/>
    </source>
</evidence>
<keyword evidence="3" id="KW-1185">Reference proteome</keyword>
<dbReference type="Proteomes" id="UP000325004">
    <property type="component" value="Chromosome"/>
</dbReference>
<dbReference type="RefSeq" id="WP_148971766.1">
    <property type="nucleotide sequence ID" value="NZ_CP043316.1"/>
</dbReference>
<keyword evidence="1" id="KW-0472">Membrane</keyword>
<keyword evidence="1" id="KW-0812">Transmembrane</keyword>
<evidence type="ECO:0000313" key="2">
    <source>
        <dbReference type="EMBL" id="QEK38645.1"/>
    </source>
</evidence>
<feature type="transmembrane region" description="Helical" evidence="1">
    <location>
        <begin position="647"/>
        <end position="666"/>
    </location>
</feature>
<evidence type="ECO:0000256" key="1">
    <source>
        <dbReference type="SAM" id="Phobius"/>
    </source>
</evidence>
<dbReference type="EMBL" id="CP043316">
    <property type="protein sequence ID" value="QEK38645.1"/>
    <property type="molecule type" value="Genomic_DNA"/>
</dbReference>
<name>A0A5C0UEX1_9PROT</name>
<dbReference type="OrthoDB" id="9798192at2"/>
<reference evidence="2 3" key="1">
    <citation type="submission" date="2019-08" db="EMBL/GenBank/DDBJ databases">
        <title>Highly reduced genomes of protist endosymbionts show evolutionary convergence.</title>
        <authorList>
            <person name="George E."/>
            <person name="Husnik F."/>
            <person name="Tashyreva D."/>
            <person name="Prokopchuk G."/>
            <person name="Horak A."/>
            <person name="Kwong W.K."/>
            <person name="Lukes J."/>
            <person name="Keeling P.J."/>
        </authorList>
    </citation>
    <scope>NUCLEOTIDE SEQUENCE [LARGE SCALE GENOMIC DNA]</scope>
    <source>
        <strain evidence="2">1604LC</strain>
    </source>
</reference>
<sequence length="671" mass="76464">MKKSLIIPLCTLITQIESVVLSSEFHIFDVGQGNCQLSKYYVQYNHSNEYGQSVEKTERIGFLYDCGNHKHSQKSGSHKSRSQTLSDAINKDMLTDLDLLVTILSYPNVENINSLSGLLENHYAVQSHDPKKRRSSEKPFVSFLCGDWGQSKDSVASTKKRLADNSIETYSWKNSDGSPEFFSDNIVELWSKAKSQTSHAKQLLLSKFDNAIAELRMQIYIWSMNTKHQSIDNQNAANPIISFTHSYLKYNTQKQISLLCAGNAEHSTALELVQSIYKNNSYFIQTIDKVQKNKEMQEVDVQNAVRYALPPIDDVLLDGDVVYIASHRESEQHANTIYILNSMFKFSAIYISNGNEYPNLHRNFYDQTIKSLEGWSINYVVAQMSNMYNAKTYHIAYNYDQSNLNNLIKFNLGKNQANTPKIITTYESKSNEIKERECPNWLYSTSSHGSASSVLFVSTEDGSNKISNVISNIMKREYELLTKNDYKLVKSLASLLCTTSIVDYATDSHYTTPIASAIIYPYIVRKLCDDIANISFLQSDFTKKLGMMAQLPLALDFIMGNEDFYWSKLTTAYVMSNYFCSLSGVDNVNKYIYNLLSGPAFAIMYHQMLGSNDEIWDTKIININYASIPIKLALSLLYGSNSILQNVVYVVGYVFYDFFYNIFLSFTQLMV</sequence>